<proteinExistence type="predicted"/>
<dbReference type="EMBL" id="AVOT02088337">
    <property type="protein sequence ID" value="MBW0571526.1"/>
    <property type="molecule type" value="Genomic_DNA"/>
</dbReference>
<evidence type="ECO:0000313" key="3">
    <source>
        <dbReference type="Proteomes" id="UP000765509"/>
    </source>
</evidence>
<comment type="caution">
    <text evidence="2">The sequence shown here is derived from an EMBL/GenBank/DDBJ whole genome shotgun (WGS) entry which is preliminary data.</text>
</comment>
<organism evidence="2 3">
    <name type="scientific">Austropuccinia psidii MF-1</name>
    <dbReference type="NCBI Taxonomy" id="1389203"/>
    <lineage>
        <taxon>Eukaryota</taxon>
        <taxon>Fungi</taxon>
        <taxon>Dikarya</taxon>
        <taxon>Basidiomycota</taxon>
        <taxon>Pucciniomycotina</taxon>
        <taxon>Pucciniomycetes</taxon>
        <taxon>Pucciniales</taxon>
        <taxon>Sphaerophragmiaceae</taxon>
        <taxon>Austropuccinia</taxon>
    </lineage>
</organism>
<dbReference type="AlphaFoldDB" id="A0A9Q3K0Q4"/>
<sequence>MFPHFPQDTPLQWLPHIHPHASALLQLNMLTVPLCPHLSLRLLTLTLCPPNMPPMPPSHRPSPQHHLPSSHSHGALKICL</sequence>
<dbReference type="Proteomes" id="UP000765509">
    <property type="component" value="Unassembled WGS sequence"/>
</dbReference>
<evidence type="ECO:0000256" key="1">
    <source>
        <dbReference type="SAM" id="MobiDB-lite"/>
    </source>
</evidence>
<protein>
    <submittedName>
        <fullName evidence="2">Uncharacterized protein</fullName>
    </submittedName>
</protein>
<name>A0A9Q3K0Q4_9BASI</name>
<feature type="region of interest" description="Disordered" evidence="1">
    <location>
        <begin position="54"/>
        <end position="80"/>
    </location>
</feature>
<keyword evidence="3" id="KW-1185">Reference proteome</keyword>
<feature type="compositionally biased region" description="Low complexity" evidence="1">
    <location>
        <begin position="64"/>
        <end position="73"/>
    </location>
</feature>
<accession>A0A9Q3K0Q4</accession>
<evidence type="ECO:0000313" key="2">
    <source>
        <dbReference type="EMBL" id="MBW0571526.1"/>
    </source>
</evidence>
<gene>
    <name evidence="2" type="ORF">O181_111241</name>
</gene>
<reference evidence="2" key="1">
    <citation type="submission" date="2021-03" db="EMBL/GenBank/DDBJ databases">
        <title>Draft genome sequence of rust myrtle Austropuccinia psidii MF-1, a brazilian biotype.</title>
        <authorList>
            <person name="Quecine M.C."/>
            <person name="Pachon D.M.R."/>
            <person name="Bonatelli M.L."/>
            <person name="Correr F.H."/>
            <person name="Franceschini L.M."/>
            <person name="Leite T.F."/>
            <person name="Margarido G.R.A."/>
            <person name="Almeida C.A."/>
            <person name="Ferrarezi J.A."/>
            <person name="Labate C.A."/>
        </authorList>
    </citation>
    <scope>NUCLEOTIDE SEQUENCE</scope>
    <source>
        <strain evidence="2">MF-1</strain>
    </source>
</reference>